<dbReference type="Gene3D" id="1.10.510.10">
    <property type="entry name" value="Transferase(Phosphotransferase) domain 1"/>
    <property type="match status" value="1"/>
</dbReference>
<dbReference type="PANTHER" id="PTHR44899">
    <property type="entry name" value="CAMK FAMILY PROTEIN KINASE"/>
    <property type="match status" value="1"/>
</dbReference>
<comment type="catalytic activity">
    <reaction evidence="9">
        <text>L-seryl-[protein] + ATP = O-phospho-L-seryl-[protein] + ADP + H(+)</text>
        <dbReference type="Rhea" id="RHEA:17989"/>
        <dbReference type="Rhea" id="RHEA-COMP:9863"/>
        <dbReference type="Rhea" id="RHEA-COMP:11604"/>
        <dbReference type="ChEBI" id="CHEBI:15378"/>
        <dbReference type="ChEBI" id="CHEBI:29999"/>
        <dbReference type="ChEBI" id="CHEBI:30616"/>
        <dbReference type="ChEBI" id="CHEBI:83421"/>
        <dbReference type="ChEBI" id="CHEBI:456216"/>
        <dbReference type="EC" id="2.7.11.1"/>
    </reaction>
</comment>
<dbReference type="InterPro" id="IPR008271">
    <property type="entry name" value="Ser/Thr_kinase_AS"/>
</dbReference>
<feature type="region of interest" description="Disordered" evidence="10">
    <location>
        <begin position="322"/>
        <end position="356"/>
    </location>
</feature>
<keyword evidence="6" id="KW-0418">Kinase</keyword>
<gene>
    <name evidence="12" type="ORF">BOX15_Mlig023502g1</name>
</gene>
<feature type="compositionally biased region" description="Acidic residues" evidence="10">
    <location>
        <begin position="324"/>
        <end position="342"/>
    </location>
</feature>
<comment type="similarity">
    <text evidence="1">Belongs to the protein kinase superfamily. NEK Ser/Thr protein kinase family. NIMA subfamily.</text>
</comment>
<dbReference type="PROSITE" id="PS00108">
    <property type="entry name" value="PROTEIN_KINASE_ST"/>
    <property type="match status" value="1"/>
</dbReference>
<keyword evidence="13" id="KW-1185">Reference proteome</keyword>
<evidence type="ECO:0000256" key="8">
    <source>
        <dbReference type="ARBA" id="ARBA00047899"/>
    </source>
</evidence>
<reference evidence="12 13" key="1">
    <citation type="submission" date="2017-06" db="EMBL/GenBank/DDBJ databases">
        <title>A platform for efficient transgenesis in Macrostomum lignano, a flatworm model organism for stem cell research.</title>
        <authorList>
            <person name="Berezikov E."/>
        </authorList>
    </citation>
    <scope>NUCLEOTIDE SEQUENCE [LARGE SCALE GENOMIC DNA]</scope>
    <source>
        <strain evidence="12">DV1</strain>
        <tissue evidence="12">Whole organism</tissue>
    </source>
</reference>
<keyword evidence="4" id="KW-0808">Transferase</keyword>
<dbReference type="EC" id="2.7.11.1" evidence="2"/>
<dbReference type="OrthoDB" id="248923at2759"/>
<dbReference type="Proteomes" id="UP000215902">
    <property type="component" value="Unassembled WGS sequence"/>
</dbReference>
<keyword evidence="3" id="KW-0723">Serine/threonine-protein kinase</keyword>
<dbReference type="STRING" id="282301.A0A267EMZ8"/>
<evidence type="ECO:0000313" key="13">
    <source>
        <dbReference type="Proteomes" id="UP000215902"/>
    </source>
</evidence>
<evidence type="ECO:0000256" key="5">
    <source>
        <dbReference type="ARBA" id="ARBA00022741"/>
    </source>
</evidence>
<evidence type="ECO:0000256" key="2">
    <source>
        <dbReference type="ARBA" id="ARBA00012513"/>
    </source>
</evidence>
<dbReference type="Gene3D" id="3.30.200.20">
    <property type="entry name" value="Phosphorylase Kinase, domain 1"/>
    <property type="match status" value="1"/>
</dbReference>
<dbReference type="SMART" id="SM00220">
    <property type="entry name" value="S_TKc"/>
    <property type="match status" value="1"/>
</dbReference>
<evidence type="ECO:0000256" key="7">
    <source>
        <dbReference type="ARBA" id="ARBA00022840"/>
    </source>
</evidence>
<dbReference type="AlphaFoldDB" id="A0A267EMZ8"/>
<organism evidence="12 13">
    <name type="scientific">Macrostomum lignano</name>
    <dbReference type="NCBI Taxonomy" id="282301"/>
    <lineage>
        <taxon>Eukaryota</taxon>
        <taxon>Metazoa</taxon>
        <taxon>Spiralia</taxon>
        <taxon>Lophotrochozoa</taxon>
        <taxon>Platyhelminthes</taxon>
        <taxon>Rhabditophora</taxon>
        <taxon>Macrostomorpha</taxon>
        <taxon>Macrostomida</taxon>
        <taxon>Macrostomidae</taxon>
        <taxon>Macrostomum</taxon>
    </lineage>
</organism>
<dbReference type="InterPro" id="IPR000719">
    <property type="entry name" value="Prot_kinase_dom"/>
</dbReference>
<dbReference type="SUPFAM" id="SSF56112">
    <property type="entry name" value="Protein kinase-like (PK-like)"/>
    <property type="match status" value="1"/>
</dbReference>
<dbReference type="PANTHER" id="PTHR44899:SF8">
    <property type="entry name" value="NIMA-RELATED KINASE 11"/>
    <property type="match status" value="1"/>
</dbReference>
<name>A0A267EMZ8_9PLAT</name>
<evidence type="ECO:0000256" key="10">
    <source>
        <dbReference type="SAM" id="MobiDB-lite"/>
    </source>
</evidence>
<dbReference type="GO" id="GO:0005524">
    <property type="term" value="F:ATP binding"/>
    <property type="evidence" value="ECO:0007669"/>
    <property type="project" value="UniProtKB-KW"/>
</dbReference>
<dbReference type="PROSITE" id="PS50011">
    <property type="entry name" value="PROTEIN_KINASE_DOM"/>
    <property type="match status" value="1"/>
</dbReference>
<sequence length="508" mass="56190">SKPRILSNRYKLLKKIGKGAYGTAYLVEDLRSAEKFKVLKEVHIGDLDPEETVEAIHEAKLLGKLSHSAILKFFNCFVNLPSFCMVTEYCDEGDLDQAIQRLKKAGLHLPVATTERWLIQILLGVEYLHGKRILHRDLKTKNVFLKGGMVKIGDFGIARVLMNSVDMATTFLGTPYFMSPELLKHQGYNAKSDVWSVGCILYEMCAQEHAYTGHGLMRILFSICEDPCPTLPDRYPRALQAVLERMLEKEPQRRASARELLREPHLRRRSKQIHEEAAAAEASCGGGGGAGRRLLRAESTADGDGVDRVDRRRSAALLTALGLAEEEPQQSEDEADAEECDDLVPSGADGRRDRKQPIREAAMVNPELADTYYTPDFDEEAQDEEREDAAAAAAGASCDTTLRFAQELEAALARSGRLASAFEDAPDEATGSRFGQAGLDRTLSDLRRRCERRAAESDGAFDFAAVYSYLTTSAGRSAAQKALRLREITSDAEAAGLVEQLVFLESLR</sequence>
<dbReference type="EMBL" id="NIVC01001894">
    <property type="protein sequence ID" value="PAA62851.1"/>
    <property type="molecule type" value="Genomic_DNA"/>
</dbReference>
<evidence type="ECO:0000313" key="12">
    <source>
        <dbReference type="EMBL" id="PAA62851.1"/>
    </source>
</evidence>
<keyword evidence="7" id="KW-0067">ATP-binding</keyword>
<evidence type="ECO:0000259" key="11">
    <source>
        <dbReference type="PROSITE" id="PS50011"/>
    </source>
</evidence>
<dbReference type="InterPro" id="IPR051131">
    <property type="entry name" value="NEK_Ser/Thr_kinase_NIMA"/>
</dbReference>
<evidence type="ECO:0000256" key="9">
    <source>
        <dbReference type="ARBA" id="ARBA00048679"/>
    </source>
</evidence>
<evidence type="ECO:0000256" key="6">
    <source>
        <dbReference type="ARBA" id="ARBA00022777"/>
    </source>
</evidence>
<dbReference type="Pfam" id="PF00069">
    <property type="entry name" value="Pkinase"/>
    <property type="match status" value="1"/>
</dbReference>
<dbReference type="InterPro" id="IPR011009">
    <property type="entry name" value="Kinase-like_dom_sf"/>
</dbReference>
<evidence type="ECO:0000256" key="3">
    <source>
        <dbReference type="ARBA" id="ARBA00022527"/>
    </source>
</evidence>
<comment type="caution">
    <text evidence="12">The sequence shown here is derived from an EMBL/GenBank/DDBJ whole genome shotgun (WGS) entry which is preliminary data.</text>
</comment>
<proteinExistence type="inferred from homology"/>
<comment type="catalytic activity">
    <reaction evidence="8">
        <text>L-threonyl-[protein] + ATP = O-phospho-L-threonyl-[protein] + ADP + H(+)</text>
        <dbReference type="Rhea" id="RHEA:46608"/>
        <dbReference type="Rhea" id="RHEA-COMP:11060"/>
        <dbReference type="Rhea" id="RHEA-COMP:11605"/>
        <dbReference type="ChEBI" id="CHEBI:15378"/>
        <dbReference type="ChEBI" id="CHEBI:30013"/>
        <dbReference type="ChEBI" id="CHEBI:30616"/>
        <dbReference type="ChEBI" id="CHEBI:61977"/>
        <dbReference type="ChEBI" id="CHEBI:456216"/>
        <dbReference type="EC" id="2.7.11.1"/>
    </reaction>
</comment>
<accession>A0A267EMZ8</accession>
<feature type="non-terminal residue" evidence="12">
    <location>
        <position position="1"/>
    </location>
</feature>
<protein>
    <recommendedName>
        <fullName evidence="2">non-specific serine/threonine protein kinase</fullName>
        <ecNumber evidence="2">2.7.11.1</ecNumber>
    </recommendedName>
</protein>
<feature type="domain" description="Protein kinase" evidence="11">
    <location>
        <begin position="10"/>
        <end position="266"/>
    </location>
</feature>
<feature type="region of interest" description="Disordered" evidence="10">
    <location>
        <begin position="261"/>
        <end position="291"/>
    </location>
</feature>
<keyword evidence="5" id="KW-0547">Nucleotide-binding</keyword>
<evidence type="ECO:0000256" key="1">
    <source>
        <dbReference type="ARBA" id="ARBA00010886"/>
    </source>
</evidence>
<evidence type="ECO:0000256" key="4">
    <source>
        <dbReference type="ARBA" id="ARBA00022679"/>
    </source>
</evidence>
<dbReference type="GO" id="GO:0004674">
    <property type="term" value="F:protein serine/threonine kinase activity"/>
    <property type="evidence" value="ECO:0007669"/>
    <property type="project" value="UniProtKB-KW"/>
</dbReference>